<comment type="caution">
    <text evidence="3">The sequence shown here is derived from an EMBL/GenBank/DDBJ whole genome shotgun (WGS) entry which is preliminary data.</text>
</comment>
<evidence type="ECO:0000259" key="2">
    <source>
        <dbReference type="SMART" id="SM00943"/>
    </source>
</evidence>
<dbReference type="SMART" id="SM00943">
    <property type="entry name" value="Prim-Pol"/>
    <property type="match status" value="1"/>
</dbReference>
<gene>
    <name evidence="3" type="ORF">EOE18_14680</name>
</gene>
<feature type="domain" description="DNA primase/polymerase bifunctional N-terminal" evidence="2">
    <location>
        <begin position="10"/>
        <end position="166"/>
    </location>
</feature>
<dbReference type="Gene3D" id="3.40.50.300">
    <property type="entry name" value="P-loop containing nucleotide triphosphate hydrolases"/>
    <property type="match status" value="1"/>
</dbReference>
<dbReference type="Pfam" id="PF13481">
    <property type="entry name" value="AAA_25"/>
    <property type="match status" value="1"/>
</dbReference>
<dbReference type="AlphaFoldDB" id="A0A3S2Y590"/>
<dbReference type="Pfam" id="PF09250">
    <property type="entry name" value="Prim-Pol"/>
    <property type="match status" value="1"/>
</dbReference>
<organism evidence="3 4">
    <name type="scientific">Novosphingobium umbonatum</name>
    <dbReference type="NCBI Taxonomy" id="1908524"/>
    <lineage>
        <taxon>Bacteria</taxon>
        <taxon>Pseudomonadati</taxon>
        <taxon>Pseudomonadota</taxon>
        <taxon>Alphaproteobacteria</taxon>
        <taxon>Sphingomonadales</taxon>
        <taxon>Sphingomonadaceae</taxon>
        <taxon>Novosphingobium</taxon>
    </lineage>
</organism>
<evidence type="ECO:0000313" key="3">
    <source>
        <dbReference type="EMBL" id="RVU03814.1"/>
    </source>
</evidence>
<feature type="compositionally biased region" description="Low complexity" evidence="1">
    <location>
        <begin position="279"/>
        <end position="293"/>
    </location>
</feature>
<accession>A0A3S2Y590</accession>
<evidence type="ECO:0000313" key="4">
    <source>
        <dbReference type="Proteomes" id="UP000282837"/>
    </source>
</evidence>
<dbReference type="OrthoDB" id="1496333at2"/>
<reference evidence="3 4" key="1">
    <citation type="submission" date="2019-01" db="EMBL/GenBank/DDBJ databases">
        <authorList>
            <person name="Chen W.-M."/>
        </authorList>
    </citation>
    <scope>NUCLEOTIDE SEQUENCE [LARGE SCALE GENOMIC DNA]</scope>
    <source>
        <strain evidence="3 4">FSY-9</strain>
    </source>
</reference>
<dbReference type="RefSeq" id="WP_127710848.1">
    <property type="nucleotide sequence ID" value="NZ_SACO01000012.1"/>
</dbReference>
<feature type="region of interest" description="Disordered" evidence="1">
    <location>
        <begin position="276"/>
        <end position="311"/>
    </location>
</feature>
<dbReference type="Proteomes" id="UP000282837">
    <property type="component" value="Unassembled WGS sequence"/>
</dbReference>
<dbReference type="SUPFAM" id="SSF52540">
    <property type="entry name" value="P-loop containing nucleoside triphosphate hydrolases"/>
    <property type="match status" value="1"/>
</dbReference>
<dbReference type="InterPro" id="IPR015330">
    <property type="entry name" value="DNA_primase/pol_bifunc_N"/>
</dbReference>
<feature type="region of interest" description="Disordered" evidence="1">
    <location>
        <begin position="172"/>
        <end position="198"/>
    </location>
</feature>
<protein>
    <recommendedName>
        <fullName evidence="2">DNA primase/polymerase bifunctional N-terminal domain-containing protein</fullName>
    </recommendedName>
</protein>
<sequence length="576" mass="61955">MNTPDLRTAALEYAQQGFPVFPCNSENKRPLTANGFRDATADPATISDWWKRWPCAMIGMPTGEASGVWVLDIDDPEAFAAEAPHLPTTRKAITGKGHHLYWQWEGNEVRNAQRHPKHGWPFPDLPGAEVRGEGGYVILPPSRHPSGRLYAWAEDCDPIAAPPELLRRMQRQNDNEPQTAQQATRAPLPCSGTGDSPYGLAALRRESEAILRASNGEQECALNEAALKIGSLVAGGELSMTTAKAQLMAAGLSMPSYDPRNKWTAEAIAEKVERGLADGAGSPRAAPPRMASPEYHPAGDSSRTDRAEDESPIEPLDLAALASVEPRPKAFIIPSLAPAGEVTLFTGPGSAGKSLWAQQVATALAANVPTLGLSMKQAPAIYLTCEDDAEQLHWRQAHICKALGVSMADLDGRLHLASLRGRLDNTLGSVGKEGRFTLSRSYGRLKAFIRQTGAKLVALDNLAHLFAGNENDRTEVTQFANALNRLAGESGAAILLLGHTNKATPKATRIRAAPLGLMQCALNSWWSMTPKAICAPSQWAKPITQGKERPCASYGKNGPLCWKATESQTAPANMQN</sequence>
<proteinExistence type="predicted"/>
<feature type="compositionally biased region" description="Polar residues" evidence="1">
    <location>
        <begin position="175"/>
        <end position="184"/>
    </location>
</feature>
<dbReference type="InterPro" id="IPR027417">
    <property type="entry name" value="P-loop_NTPase"/>
</dbReference>
<keyword evidence="4" id="KW-1185">Reference proteome</keyword>
<dbReference type="SUPFAM" id="SSF56747">
    <property type="entry name" value="Prim-pol domain"/>
    <property type="match status" value="1"/>
</dbReference>
<evidence type="ECO:0000256" key="1">
    <source>
        <dbReference type="SAM" id="MobiDB-lite"/>
    </source>
</evidence>
<name>A0A3S2Y590_9SPHN</name>
<dbReference type="EMBL" id="SACO01000012">
    <property type="protein sequence ID" value="RVU03814.1"/>
    <property type="molecule type" value="Genomic_DNA"/>
</dbReference>
<dbReference type="CDD" id="cd04859">
    <property type="entry name" value="Prim_Pol"/>
    <property type="match status" value="1"/>
</dbReference>